<evidence type="ECO:0000313" key="3">
    <source>
        <dbReference type="Proteomes" id="UP001152467"/>
    </source>
</evidence>
<keyword evidence="3" id="KW-1185">Reference proteome</keyword>
<reference evidence="2" key="1">
    <citation type="submission" date="2022-07" db="EMBL/GenBank/DDBJ databases">
        <authorList>
            <person name="Criscuolo A."/>
        </authorList>
    </citation>
    <scope>NUCLEOTIDE SEQUENCE</scope>
    <source>
        <strain evidence="2">CIP111854</strain>
    </source>
</reference>
<gene>
    <name evidence="2" type="ORF">PSECIP111854_01047</name>
</gene>
<sequence>MSSPPVTSGEGFNKHGKCSKRAHKVTVNKISQKIRALVGHSCKTANPPF</sequence>
<organism evidence="2 3">
    <name type="scientific">Pseudoalteromonas holothuriae</name>
    <dbReference type="NCBI Taxonomy" id="2963714"/>
    <lineage>
        <taxon>Bacteria</taxon>
        <taxon>Pseudomonadati</taxon>
        <taxon>Pseudomonadota</taxon>
        <taxon>Gammaproteobacteria</taxon>
        <taxon>Alteromonadales</taxon>
        <taxon>Pseudoalteromonadaceae</taxon>
        <taxon>Pseudoalteromonas</taxon>
    </lineage>
</organism>
<evidence type="ECO:0000313" key="2">
    <source>
        <dbReference type="EMBL" id="CAH9052812.1"/>
    </source>
</evidence>
<dbReference type="AlphaFoldDB" id="A0A9W4QTU0"/>
<protein>
    <submittedName>
        <fullName evidence="2">Uncharacterized protein</fullName>
    </submittedName>
</protein>
<feature type="compositionally biased region" description="Basic residues" evidence="1">
    <location>
        <begin position="14"/>
        <end position="23"/>
    </location>
</feature>
<dbReference type="EMBL" id="CAMAPC010000003">
    <property type="protein sequence ID" value="CAH9052812.1"/>
    <property type="molecule type" value="Genomic_DNA"/>
</dbReference>
<name>A0A9W4QTU0_9GAMM</name>
<accession>A0A9W4QTU0</accession>
<proteinExistence type="predicted"/>
<feature type="region of interest" description="Disordered" evidence="1">
    <location>
        <begin position="1"/>
        <end position="23"/>
    </location>
</feature>
<dbReference type="Proteomes" id="UP001152467">
    <property type="component" value="Unassembled WGS sequence"/>
</dbReference>
<comment type="caution">
    <text evidence="2">The sequence shown here is derived from an EMBL/GenBank/DDBJ whole genome shotgun (WGS) entry which is preliminary data.</text>
</comment>
<evidence type="ECO:0000256" key="1">
    <source>
        <dbReference type="SAM" id="MobiDB-lite"/>
    </source>
</evidence>